<dbReference type="InterPro" id="IPR029063">
    <property type="entry name" value="SAM-dependent_MTases_sf"/>
</dbReference>
<dbReference type="PANTHER" id="PTHR43591:SF110">
    <property type="entry name" value="RHODANESE DOMAIN-CONTAINING PROTEIN"/>
    <property type="match status" value="1"/>
</dbReference>
<keyword evidence="2" id="KW-0489">Methyltransferase</keyword>
<dbReference type="AlphaFoldDB" id="S5XQJ9"/>
<gene>
    <name evidence="2" type="ORF">JCM7686_2591</name>
</gene>
<dbReference type="PANTHER" id="PTHR43591">
    <property type="entry name" value="METHYLTRANSFERASE"/>
    <property type="match status" value="1"/>
</dbReference>
<reference evidence="2 3" key="1">
    <citation type="journal article" date="2014" name="BMC Genomics">
        <title>Architecture and functions of a multipartite genome of the methylotrophic bacterium Paracoccus aminophilus JCM 7686, containing primary and secondary chromids.</title>
        <authorList>
            <person name="Dziewit L."/>
            <person name="Czarnecki J."/>
            <person name="Wibberg D."/>
            <person name="Radlinska M."/>
            <person name="Mrozek P."/>
            <person name="Szymczak M."/>
            <person name="Schluter A."/>
            <person name="Puhler A."/>
            <person name="Bartosik D."/>
        </authorList>
    </citation>
    <scope>NUCLEOTIDE SEQUENCE [LARGE SCALE GENOMIC DNA]</scope>
    <source>
        <strain evidence="2">JCM 7686</strain>
    </source>
</reference>
<dbReference type="PATRIC" id="fig|1367847.3.peg.2596"/>
<dbReference type="CDD" id="cd02440">
    <property type="entry name" value="AdoMet_MTases"/>
    <property type="match status" value="1"/>
</dbReference>
<keyword evidence="3" id="KW-1185">Reference proteome</keyword>
<name>S5XQJ9_PARAH</name>
<protein>
    <submittedName>
        <fullName evidence="2">Methyltransferase</fullName>
    </submittedName>
</protein>
<dbReference type="KEGG" id="pami:JCM7686_2591"/>
<accession>S5XQJ9</accession>
<dbReference type="SUPFAM" id="SSF53335">
    <property type="entry name" value="S-adenosyl-L-methionine-dependent methyltransferases"/>
    <property type="match status" value="1"/>
</dbReference>
<dbReference type="Pfam" id="PF08241">
    <property type="entry name" value="Methyltransf_11"/>
    <property type="match status" value="1"/>
</dbReference>
<dbReference type="InterPro" id="IPR013216">
    <property type="entry name" value="Methyltransf_11"/>
</dbReference>
<feature type="domain" description="Methyltransferase type 11" evidence="1">
    <location>
        <begin position="48"/>
        <end position="139"/>
    </location>
</feature>
<dbReference type="Gene3D" id="3.40.50.150">
    <property type="entry name" value="Vaccinia Virus protein VP39"/>
    <property type="match status" value="1"/>
</dbReference>
<keyword evidence="2" id="KW-0808">Transferase</keyword>
<dbReference type="EMBL" id="CP006650">
    <property type="protein sequence ID" value="AGT09659.1"/>
    <property type="molecule type" value="Genomic_DNA"/>
</dbReference>
<sequence length="235" mass="26329">MDRTDNGWETSAAAWIADMGERGDFSRIHVLDAPMLARIRGRGFQTALDVGSGEGRFCRMMQAEGIAATGVEPTPSLRAAAEARDPAGNYVDAQAEALPFDTASFDLVVSYLTLIDIDGIEPAIAEMARVLKPGGSLLIANLNSFSTAGDWHRLVDGSRYFRMDNYLEARAEWMSWRGVSIRNWHRPMQDYMRLLIGAGLRLSHFEEPSPTGGDRRRAERFSRVPYFHVMEWLKD</sequence>
<dbReference type="OrthoDB" id="8153637at2"/>
<dbReference type="STRING" id="1367847.JCM7686_2591"/>
<dbReference type="Proteomes" id="UP000015480">
    <property type="component" value="Chromosome"/>
</dbReference>
<proteinExistence type="predicted"/>
<evidence type="ECO:0000313" key="3">
    <source>
        <dbReference type="Proteomes" id="UP000015480"/>
    </source>
</evidence>
<dbReference type="RefSeq" id="WP_020951297.1">
    <property type="nucleotide sequence ID" value="NC_022041.1"/>
</dbReference>
<organism evidence="2 3">
    <name type="scientific">Paracoccus aminophilus JCM 7686</name>
    <dbReference type="NCBI Taxonomy" id="1367847"/>
    <lineage>
        <taxon>Bacteria</taxon>
        <taxon>Pseudomonadati</taxon>
        <taxon>Pseudomonadota</taxon>
        <taxon>Alphaproteobacteria</taxon>
        <taxon>Rhodobacterales</taxon>
        <taxon>Paracoccaceae</taxon>
        <taxon>Paracoccus</taxon>
    </lineage>
</organism>
<evidence type="ECO:0000259" key="1">
    <source>
        <dbReference type="Pfam" id="PF08241"/>
    </source>
</evidence>
<dbReference type="GO" id="GO:0032259">
    <property type="term" value="P:methylation"/>
    <property type="evidence" value="ECO:0007669"/>
    <property type="project" value="UniProtKB-KW"/>
</dbReference>
<dbReference type="eggNOG" id="COG2226">
    <property type="taxonomic scope" value="Bacteria"/>
</dbReference>
<dbReference type="HOGENOM" id="CLU_049749_5_1_5"/>
<evidence type="ECO:0000313" key="2">
    <source>
        <dbReference type="EMBL" id="AGT09659.1"/>
    </source>
</evidence>
<dbReference type="GO" id="GO:0008757">
    <property type="term" value="F:S-adenosylmethionine-dependent methyltransferase activity"/>
    <property type="evidence" value="ECO:0007669"/>
    <property type="project" value="InterPro"/>
</dbReference>